<keyword evidence="3" id="KW-0813">Transport</keyword>
<keyword evidence="13" id="KW-1185">Reference proteome</keyword>
<evidence type="ECO:0000256" key="2">
    <source>
        <dbReference type="ARBA" id="ARBA00012473"/>
    </source>
</evidence>
<dbReference type="InterPro" id="IPR022878">
    <property type="entry name" value="V-ATPase_asu"/>
</dbReference>
<dbReference type="InterPro" id="IPR004100">
    <property type="entry name" value="ATPase_F1/V1/A1_a/bsu_N"/>
</dbReference>
<protein>
    <recommendedName>
        <fullName evidence="2">H(+)-transporting two-sector ATPase</fullName>
        <ecNumber evidence="2">7.1.2.2</ecNumber>
    </recommendedName>
</protein>
<name>A0A553PV77_9TELE</name>
<keyword evidence="7" id="KW-1278">Translocase</keyword>
<dbReference type="InterPro" id="IPR031686">
    <property type="entry name" value="ATP-synth_a_Xtn"/>
</dbReference>
<dbReference type="GO" id="GO:0005524">
    <property type="term" value="F:ATP binding"/>
    <property type="evidence" value="ECO:0007669"/>
    <property type="project" value="UniProtKB-KW"/>
</dbReference>
<evidence type="ECO:0000313" key="13">
    <source>
        <dbReference type="Proteomes" id="UP000316079"/>
    </source>
</evidence>
<keyword evidence="4" id="KW-0547">Nucleotide-binding</keyword>
<dbReference type="AlphaFoldDB" id="A0A553PV77"/>
<dbReference type="Proteomes" id="UP000316079">
    <property type="component" value="Unassembled WGS sequence"/>
</dbReference>
<dbReference type="GO" id="GO:0005765">
    <property type="term" value="C:lysosomal membrane"/>
    <property type="evidence" value="ECO:0007669"/>
    <property type="project" value="TreeGrafter"/>
</dbReference>
<dbReference type="PANTHER" id="PTHR43607:SF1">
    <property type="entry name" value="H(+)-TRANSPORTING TWO-SECTOR ATPASE"/>
    <property type="match status" value="1"/>
</dbReference>
<dbReference type="Gene3D" id="3.40.50.300">
    <property type="entry name" value="P-loop containing nucleotide triphosphate hydrolases"/>
    <property type="match status" value="1"/>
</dbReference>
<dbReference type="EMBL" id="SRMA01026617">
    <property type="protein sequence ID" value="TRY81589.1"/>
    <property type="molecule type" value="Genomic_DNA"/>
</dbReference>
<dbReference type="InterPro" id="IPR027417">
    <property type="entry name" value="P-loop_NTPase"/>
</dbReference>
<dbReference type="SUPFAM" id="SSF50615">
    <property type="entry name" value="N-terminal domain of alpha and beta subunits of F1 ATP synthase"/>
    <property type="match status" value="1"/>
</dbReference>
<evidence type="ECO:0000256" key="9">
    <source>
        <dbReference type="ARBA" id="ARBA00048383"/>
    </source>
</evidence>
<keyword evidence="5" id="KW-0375">Hydrogen ion transport</keyword>
<dbReference type="Gene3D" id="2.40.50.100">
    <property type="match status" value="1"/>
</dbReference>
<dbReference type="OrthoDB" id="1676488at2759"/>
<organism evidence="12 13">
    <name type="scientific">Danionella cerebrum</name>
    <dbReference type="NCBI Taxonomy" id="2873325"/>
    <lineage>
        <taxon>Eukaryota</taxon>
        <taxon>Metazoa</taxon>
        <taxon>Chordata</taxon>
        <taxon>Craniata</taxon>
        <taxon>Vertebrata</taxon>
        <taxon>Euteleostomi</taxon>
        <taxon>Actinopterygii</taxon>
        <taxon>Neopterygii</taxon>
        <taxon>Teleostei</taxon>
        <taxon>Ostariophysi</taxon>
        <taxon>Cypriniformes</taxon>
        <taxon>Danionidae</taxon>
        <taxon>Danioninae</taxon>
        <taxon>Danionella</taxon>
    </lineage>
</organism>
<dbReference type="PANTHER" id="PTHR43607">
    <property type="entry name" value="V-TYPE PROTON ATPASE CATALYTIC SUBUNIT A"/>
    <property type="match status" value="1"/>
</dbReference>
<proteinExistence type="inferred from homology"/>
<comment type="caution">
    <text evidence="12">The sequence shown here is derived from an EMBL/GenBank/DDBJ whole genome shotgun (WGS) entry which is preliminary data.</text>
</comment>
<evidence type="ECO:0000313" key="12">
    <source>
        <dbReference type="EMBL" id="TRY81589.1"/>
    </source>
</evidence>
<evidence type="ECO:0000256" key="6">
    <source>
        <dbReference type="ARBA" id="ARBA00022840"/>
    </source>
</evidence>
<sequence length="241" mass="26401">MDFSKLPKIRDEDREGQFGYVHGVSGPVVTASSMAGAAMYELVRVGHSELVGEIIRLEGDMATIQNFACPTLSESGVSVGDPVLRTGKPLSVELGPGIMGSIFDGIQRPLKDINDLTKSIYIPRGVNIGALNRDLKWDFSPNNLRVGSHITGGDIYGLVHENSLIRHKIMLPPRSRGTVTYVAPPGNYDVSDVVLELEFEGVKEKFTMVQVWPVRQVRPVTEKLPANHPLLTGQRVLDALF</sequence>
<keyword evidence="6" id="KW-0067">ATP-binding</keyword>
<evidence type="ECO:0000259" key="10">
    <source>
        <dbReference type="Pfam" id="PF02874"/>
    </source>
</evidence>
<dbReference type="STRING" id="623744.A0A553PV77"/>
<feature type="domain" description="ATPase F1/V1/A1 complex alpha/beta subunit N-terminal" evidence="10">
    <location>
        <begin position="22"/>
        <end position="87"/>
    </location>
</feature>
<evidence type="ECO:0000256" key="4">
    <source>
        <dbReference type="ARBA" id="ARBA00022741"/>
    </source>
</evidence>
<comment type="similarity">
    <text evidence="1">Belongs to the ATPase alpha/beta chains family.</text>
</comment>
<reference evidence="12 13" key="1">
    <citation type="journal article" date="2019" name="Sci. Data">
        <title>Hybrid genome assembly and annotation of Danionella translucida.</title>
        <authorList>
            <person name="Kadobianskyi M."/>
            <person name="Schulze L."/>
            <person name="Schuelke M."/>
            <person name="Judkewitz B."/>
        </authorList>
    </citation>
    <scope>NUCLEOTIDE SEQUENCE [LARGE SCALE GENOMIC DNA]</scope>
    <source>
        <strain evidence="12 13">Bolton</strain>
    </source>
</reference>
<feature type="domain" description="ATPsynthase alpha/beta subunit barrel-sandwich" evidence="11">
    <location>
        <begin position="130"/>
        <end position="215"/>
    </location>
</feature>
<evidence type="ECO:0000256" key="5">
    <source>
        <dbReference type="ARBA" id="ARBA00022781"/>
    </source>
</evidence>
<dbReference type="InterPro" id="IPR023366">
    <property type="entry name" value="ATP_synth_asu-like_sf"/>
</dbReference>
<evidence type="ECO:0000259" key="11">
    <source>
        <dbReference type="Pfam" id="PF16886"/>
    </source>
</evidence>
<feature type="non-terminal residue" evidence="12">
    <location>
        <position position="241"/>
    </location>
</feature>
<dbReference type="FunFam" id="2.40.50.100:FF:000008">
    <property type="entry name" value="V-type proton ATPase catalytic subunit A"/>
    <property type="match status" value="1"/>
</dbReference>
<accession>A0A553PV77</accession>
<dbReference type="GO" id="GO:0046961">
    <property type="term" value="F:proton-transporting ATPase activity, rotational mechanism"/>
    <property type="evidence" value="ECO:0007669"/>
    <property type="project" value="InterPro"/>
</dbReference>
<evidence type="ECO:0000256" key="1">
    <source>
        <dbReference type="ARBA" id="ARBA00008936"/>
    </source>
</evidence>
<evidence type="ECO:0000256" key="7">
    <source>
        <dbReference type="ARBA" id="ARBA00022967"/>
    </source>
</evidence>
<dbReference type="EC" id="7.1.2.2" evidence="2"/>
<evidence type="ECO:0000256" key="3">
    <source>
        <dbReference type="ARBA" id="ARBA00022448"/>
    </source>
</evidence>
<dbReference type="Pfam" id="PF16886">
    <property type="entry name" value="ATP-synt_ab_Xtn"/>
    <property type="match status" value="1"/>
</dbReference>
<dbReference type="FunFam" id="2.40.30.20:FF:000002">
    <property type="entry name" value="V-type proton ATPase catalytic subunit A"/>
    <property type="match status" value="1"/>
</dbReference>
<keyword evidence="8" id="KW-0406">Ion transport</keyword>
<evidence type="ECO:0000256" key="8">
    <source>
        <dbReference type="ARBA" id="ARBA00023065"/>
    </source>
</evidence>
<dbReference type="Gene3D" id="2.40.30.20">
    <property type="match status" value="1"/>
</dbReference>
<dbReference type="InterPro" id="IPR036121">
    <property type="entry name" value="ATPase_F1/V1/A1_a/bsu_N_sf"/>
</dbReference>
<dbReference type="Pfam" id="PF02874">
    <property type="entry name" value="ATP-synt_ab_N"/>
    <property type="match status" value="1"/>
</dbReference>
<comment type="catalytic activity">
    <reaction evidence="9">
        <text>ATP + H2O + 4 H(+)(in) = ADP + phosphate + 5 H(+)(out)</text>
        <dbReference type="Rhea" id="RHEA:57720"/>
        <dbReference type="ChEBI" id="CHEBI:15377"/>
        <dbReference type="ChEBI" id="CHEBI:15378"/>
        <dbReference type="ChEBI" id="CHEBI:30616"/>
        <dbReference type="ChEBI" id="CHEBI:43474"/>
        <dbReference type="ChEBI" id="CHEBI:456216"/>
        <dbReference type="EC" id="7.1.2.2"/>
    </reaction>
</comment>
<dbReference type="GO" id="GO:0046034">
    <property type="term" value="P:ATP metabolic process"/>
    <property type="evidence" value="ECO:0007669"/>
    <property type="project" value="InterPro"/>
</dbReference>
<dbReference type="CDD" id="cd18119">
    <property type="entry name" value="ATP-synt_V_A-type_alpha_N"/>
    <property type="match status" value="1"/>
</dbReference>
<gene>
    <name evidence="12" type="ORF">DNTS_012094</name>
</gene>